<name>A0AAJ0MDF7_9PEZI</name>
<gene>
    <name evidence="2" type="ORF">B0T25DRAFT_185585</name>
</gene>
<reference evidence="2" key="1">
    <citation type="journal article" date="2023" name="Mol. Phylogenet. Evol.">
        <title>Genome-scale phylogeny and comparative genomics of the fungal order Sordariales.</title>
        <authorList>
            <person name="Hensen N."/>
            <person name="Bonometti L."/>
            <person name="Westerberg I."/>
            <person name="Brannstrom I.O."/>
            <person name="Guillou S."/>
            <person name="Cros-Aarteil S."/>
            <person name="Calhoun S."/>
            <person name="Haridas S."/>
            <person name="Kuo A."/>
            <person name="Mondo S."/>
            <person name="Pangilinan J."/>
            <person name="Riley R."/>
            <person name="LaButti K."/>
            <person name="Andreopoulos B."/>
            <person name="Lipzen A."/>
            <person name="Chen C."/>
            <person name="Yan M."/>
            <person name="Daum C."/>
            <person name="Ng V."/>
            <person name="Clum A."/>
            <person name="Steindorff A."/>
            <person name="Ohm R.A."/>
            <person name="Martin F."/>
            <person name="Silar P."/>
            <person name="Natvig D.O."/>
            <person name="Lalanne C."/>
            <person name="Gautier V."/>
            <person name="Ament-Velasquez S.L."/>
            <person name="Kruys A."/>
            <person name="Hutchinson M.I."/>
            <person name="Powell A.J."/>
            <person name="Barry K."/>
            <person name="Miller A.N."/>
            <person name="Grigoriev I.V."/>
            <person name="Debuchy R."/>
            <person name="Gladieux P."/>
            <person name="Hiltunen Thoren M."/>
            <person name="Johannesson H."/>
        </authorList>
    </citation>
    <scope>NUCLEOTIDE SEQUENCE</scope>
    <source>
        <strain evidence="2">CBS 955.72</strain>
    </source>
</reference>
<dbReference type="EMBL" id="JAUIQD010000004">
    <property type="protein sequence ID" value="KAK3352418.1"/>
    <property type="molecule type" value="Genomic_DNA"/>
</dbReference>
<protein>
    <submittedName>
        <fullName evidence="2">Uncharacterized protein</fullName>
    </submittedName>
</protein>
<sequence>MLSCWSVTTLSPTAARTWRGCVWLRSPTIISSPDSPFPRPAGPRCGLNINRPPPRRRGLPPASSPSGRSPCGKCYGTGGPRRPGANMLTCANVLWSFSAT</sequence>
<proteinExistence type="predicted"/>
<evidence type="ECO:0000256" key="1">
    <source>
        <dbReference type="SAM" id="MobiDB-lite"/>
    </source>
</evidence>
<dbReference type="AlphaFoldDB" id="A0AAJ0MDF7"/>
<organism evidence="2 3">
    <name type="scientific">Lasiosphaeria hispida</name>
    <dbReference type="NCBI Taxonomy" id="260671"/>
    <lineage>
        <taxon>Eukaryota</taxon>
        <taxon>Fungi</taxon>
        <taxon>Dikarya</taxon>
        <taxon>Ascomycota</taxon>
        <taxon>Pezizomycotina</taxon>
        <taxon>Sordariomycetes</taxon>
        <taxon>Sordariomycetidae</taxon>
        <taxon>Sordariales</taxon>
        <taxon>Lasiosphaeriaceae</taxon>
        <taxon>Lasiosphaeria</taxon>
    </lineage>
</organism>
<dbReference type="Proteomes" id="UP001275084">
    <property type="component" value="Unassembled WGS sequence"/>
</dbReference>
<accession>A0AAJ0MDF7</accession>
<comment type="caution">
    <text evidence="2">The sequence shown here is derived from an EMBL/GenBank/DDBJ whole genome shotgun (WGS) entry which is preliminary data.</text>
</comment>
<feature type="region of interest" description="Disordered" evidence="1">
    <location>
        <begin position="29"/>
        <end position="83"/>
    </location>
</feature>
<keyword evidence="3" id="KW-1185">Reference proteome</keyword>
<evidence type="ECO:0000313" key="3">
    <source>
        <dbReference type="Proteomes" id="UP001275084"/>
    </source>
</evidence>
<reference evidence="2" key="2">
    <citation type="submission" date="2023-06" db="EMBL/GenBank/DDBJ databases">
        <authorList>
            <consortium name="Lawrence Berkeley National Laboratory"/>
            <person name="Haridas S."/>
            <person name="Hensen N."/>
            <person name="Bonometti L."/>
            <person name="Westerberg I."/>
            <person name="Brannstrom I.O."/>
            <person name="Guillou S."/>
            <person name="Cros-Aarteil S."/>
            <person name="Calhoun S."/>
            <person name="Kuo A."/>
            <person name="Mondo S."/>
            <person name="Pangilinan J."/>
            <person name="Riley R."/>
            <person name="Labutti K."/>
            <person name="Andreopoulos B."/>
            <person name="Lipzen A."/>
            <person name="Chen C."/>
            <person name="Yanf M."/>
            <person name="Daum C."/>
            <person name="Ng V."/>
            <person name="Clum A."/>
            <person name="Steindorff A."/>
            <person name="Ohm R."/>
            <person name="Martin F."/>
            <person name="Silar P."/>
            <person name="Natvig D."/>
            <person name="Lalanne C."/>
            <person name="Gautier V."/>
            <person name="Ament-Velasquez S.L."/>
            <person name="Kruys A."/>
            <person name="Hutchinson M.I."/>
            <person name="Powell A.J."/>
            <person name="Barry K."/>
            <person name="Miller A.N."/>
            <person name="Grigoriev I.V."/>
            <person name="Debuchy R."/>
            <person name="Gladieux P."/>
            <person name="Thoren M.H."/>
            <person name="Johannesson H."/>
        </authorList>
    </citation>
    <scope>NUCLEOTIDE SEQUENCE</scope>
    <source>
        <strain evidence="2">CBS 955.72</strain>
    </source>
</reference>
<feature type="compositionally biased region" description="Low complexity" evidence="1">
    <location>
        <begin position="59"/>
        <end position="70"/>
    </location>
</feature>
<evidence type="ECO:0000313" key="2">
    <source>
        <dbReference type="EMBL" id="KAK3352418.1"/>
    </source>
</evidence>